<accession>A0ABS7ZB53</accession>
<evidence type="ECO:0000313" key="2">
    <source>
        <dbReference type="Proteomes" id="UP001165302"/>
    </source>
</evidence>
<comment type="caution">
    <text evidence="1">The sequence shown here is derived from an EMBL/GenBank/DDBJ whole genome shotgun (WGS) entry which is preliminary data.</text>
</comment>
<dbReference type="Proteomes" id="UP001165302">
    <property type="component" value="Unassembled WGS sequence"/>
</dbReference>
<gene>
    <name evidence="1" type="ORF">IPZ78_13470</name>
</gene>
<sequence>MIPEQFKQNLNLEIRVFGFPVKVNYKFYWPEKRDENQKDPLVSHIEYRSDSHIISETGYRSHFLFTQGLSNTHMKNIEELVTAIAEKLSIENGYKPPTQGQMTLF</sequence>
<dbReference type="EMBL" id="JADEYP010000027">
    <property type="protein sequence ID" value="MCA5006159.1"/>
    <property type="molecule type" value="Genomic_DNA"/>
</dbReference>
<name>A0ABS7ZB53_9SPHI</name>
<proteinExistence type="predicted"/>
<evidence type="ECO:0000313" key="1">
    <source>
        <dbReference type="EMBL" id="MCA5006159.1"/>
    </source>
</evidence>
<protein>
    <submittedName>
        <fullName evidence="1">Uncharacterized protein</fullName>
    </submittedName>
</protein>
<organism evidence="1 2">
    <name type="scientific">Sphingobacterium bovistauri</name>
    <dbReference type="NCBI Taxonomy" id="2781959"/>
    <lineage>
        <taxon>Bacteria</taxon>
        <taxon>Pseudomonadati</taxon>
        <taxon>Bacteroidota</taxon>
        <taxon>Sphingobacteriia</taxon>
        <taxon>Sphingobacteriales</taxon>
        <taxon>Sphingobacteriaceae</taxon>
        <taxon>Sphingobacterium</taxon>
    </lineage>
</organism>
<keyword evidence="2" id="KW-1185">Reference proteome</keyword>
<dbReference type="RefSeq" id="WP_225554521.1">
    <property type="nucleotide sequence ID" value="NZ_JADEYP010000027.1"/>
</dbReference>
<reference evidence="1" key="1">
    <citation type="submission" date="2020-10" db="EMBL/GenBank/DDBJ databases">
        <authorList>
            <person name="Lu T."/>
            <person name="Wang Q."/>
            <person name="Han X."/>
        </authorList>
    </citation>
    <scope>NUCLEOTIDE SEQUENCE</scope>
    <source>
        <strain evidence="1">WQ 366</strain>
    </source>
</reference>